<sequence>MGLMEKMNASIDYKPEEFVEAITLNSDIAPQLFRKLKSVATLIDSAVEIEDFQSIGVQCREILIELGNSIYSADMAGDGEQPQASNFKRKAELFVQFYLVGSENSDYRSIIKKLTEATWDYACKITHSISATFYETSTCVTLCTSLVGVYENIRQKVFDPISQYKCRSCKSKKLKIVNDETTEDGIVKKLFLQCEECEGITEVVFEEYNTSKSQYIKGIEQE</sequence>
<name>A0A645GM62_9ZZZZ</name>
<accession>A0A645GM62</accession>
<reference evidence="1" key="1">
    <citation type="submission" date="2019-08" db="EMBL/GenBank/DDBJ databases">
        <authorList>
            <person name="Kucharzyk K."/>
            <person name="Murdoch R.W."/>
            <person name="Higgins S."/>
            <person name="Loffler F."/>
        </authorList>
    </citation>
    <scope>NUCLEOTIDE SEQUENCE</scope>
</reference>
<proteinExistence type="predicted"/>
<protein>
    <submittedName>
        <fullName evidence="1">Uncharacterized protein</fullName>
    </submittedName>
</protein>
<dbReference type="AlphaFoldDB" id="A0A645GM62"/>
<gene>
    <name evidence="1" type="ORF">SDC9_172195</name>
</gene>
<organism evidence="1">
    <name type="scientific">bioreactor metagenome</name>
    <dbReference type="NCBI Taxonomy" id="1076179"/>
    <lineage>
        <taxon>unclassified sequences</taxon>
        <taxon>metagenomes</taxon>
        <taxon>ecological metagenomes</taxon>
    </lineage>
</organism>
<comment type="caution">
    <text evidence="1">The sequence shown here is derived from an EMBL/GenBank/DDBJ whole genome shotgun (WGS) entry which is preliminary data.</text>
</comment>
<dbReference type="EMBL" id="VSSQ01073757">
    <property type="protein sequence ID" value="MPN24793.1"/>
    <property type="molecule type" value="Genomic_DNA"/>
</dbReference>
<evidence type="ECO:0000313" key="1">
    <source>
        <dbReference type="EMBL" id="MPN24793.1"/>
    </source>
</evidence>